<evidence type="ECO:0000256" key="4">
    <source>
        <dbReference type="SAM" id="MobiDB-lite"/>
    </source>
</evidence>
<proteinExistence type="predicted"/>
<name>A0A077ETJ6_9CLOS</name>
<feature type="region of interest" description="Disordered" evidence="4">
    <location>
        <begin position="1"/>
        <end position="21"/>
    </location>
</feature>
<sequence>MADSSKQKQPEHADSGPKTVEDQVKEIMNLPEPGGRTTVSTFEDLIAAENAIIDFTKVDVPRMINVPIPGIVTNAHKVIGSKALWELGKSKGISESAKHMIQFLMQSFQDMCTFSTSPKVSATQNYSTTAKYDGKDVNVTHEEIRIALSNSLSNLGYDNPMRQFGRGFTSTIVQGLSSGKLVVNTRICTKNGVPRNYYSFYPDCLHVEARVHGDDAALVSELARMVAINRANSSGSGEHNVFEKTAVSPHIFMGGRK</sequence>
<evidence type="ECO:0000256" key="2">
    <source>
        <dbReference type="ARBA" id="ARBA00022561"/>
    </source>
</evidence>
<organism evidence="5">
    <name type="scientific">Pineapple mealybug wilt-associated virus 1</name>
    <dbReference type="NCBI Taxonomy" id="180903"/>
    <lineage>
        <taxon>Viruses</taxon>
        <taxon>Riboviria</taxon>
        <taxon>Orthornavirae</taxon>
        <taxon>Kitrinoviricota</taxon>
        <taxon>Alsuviricetes</taxon>
        <taxon>Martellivirales</taxon>
        <taxon>Closteroviridae</taxon>
        <taxon>Ampelovirus</taxon>
        <taxon>Ampelovirus unananas</taxon>
    </lineage>
</organism>
<reference evidence="5" key="1">
    <citation type="submission" date="2014-05" db="EMBL/GenBank/DDBJ databases">
        <title>Complete genomic sequence of a Pineapple mealybug wilt-associated virus-1 from Hainan Island, China.</title>
        <authorList>
            <person name="Yu N."/>
            <person name="Luo Z."/>
            <person name="Li X."/>
            <person name="Fan H."/>
            <person name="Liu Z."/>
            <person name="He F."/>
        </authorList>
    </citation>
    <scope>NUCLEOTIDE SEQUENCE</scope>
    <source>
        <strain evidence="5">Hainan</strain>
    </source>
</reference>
<dbReference type="InterPro" id="IPR002679">
    <property type="entry name" value="Closter_coat"/>
</dbReference>
<comment type="subcellular location">
    <subcellularLocation>
        <location evidence="1">Virion</location>
    </subcellularLocation>
</comment>
<accession>A0A077ETJ6</accession>
<evidence type="ECO:0000256" key="3">
    <source>
        <dbReference type="ARBA" id="ARBA00022844"/>
    </source>
</evidence>
<dbReference type="GO" id="GO:0019028">
    <property type="term" value="C:viral capsid"/>
    <property type="evidence" value="ECO:0007669"/>
    <property type="project" value="UniProtKB-KW"/>
</dbReference>
<evidence type="ECO:0000256" key="1">
    <source>
        <dbReference type="ARBA" id="ARBA00004328"/>
    </source>
</evidence>
<keyword evidence="3" id="KW-0946">Virion</keyword>
<keyword evidence="2" id="KW-0167">Capsid protein</keyword>
<protein>
    <submittedName>
        <fullName evidence="5">CP</fullName>
    </submittedName>
</protein>
<evidence type="ECO:0000313" key="5">
    <source>
        <dbReference type="EMBL" id="AIL56412.1"/>
    </source>
</evidence>
<dbReference type="EMBL" id="KJ872494">
    <property type="protein sequence ID" value="AIL56412.1"/>
    <property type="molecule type" value="Genomic_RNA"/>
</dbReference>
<dbReference type="Pfam" id="PF01785">
    <property type="entry name" value="Closter_coat"/>
    <property type="match status" value="1"/>
</dbReference>